<dbReference type="SMART" id="SM00398">
    <property type="entry name" value="HMG"/>
    <property type="match status" value="1"/>
</dbReference>
<feature type="region of interest" description="Disordered" evidence="4">
    <location>
        <begin position="508"/>
        <end position="536"/>
    </location>
</feature>
<organism evidence="6 7">
    <name type="scientific">Cladobotryum mycophilum</name>
    <dbReference type="NCBI Taxonomy" id="491253"/>
    <lineage>
        <taxon>Eukaryota</taxon>
        <taxon>Fungi</taxon>
        <taxon>Dikarya</taxon>
        <taxon>Ascomycota</taxon>
        <taxon>Pezizomycotina</taxon>
        <taxon>Sordariomycetes</taxon>
        <taxon>Hypocreomycetidae</taxon>
        <taxon>Hypocreales</taxon>
        <taxon>Hypocreaceae</taxon>
        <taxon>Cladobotryum</taxon>
    </lineage>
</organism>
<name>A0ABR0SY83_9HYPO</name>
<dbReference type="InterPro" id="IPR036910">
    <property type="entry name" value="HMG_box_dom_sf"/>
</dbReference>
<feature type="compositionally biased region" description="Basic and acidic residues" evidence="4">
    <location>
        <begin position="270"/>
        <end position="284"/>
    </location>
</feature>
<accession>A0ABR0SY83</accession>
<evidence type="ECO:0000256" key="2">
    <source>
        <dbReference type="ARBA" id="ARBA00023163"/>
    </source>
</evidence>
<evidence type="ECO:0000256" key="1">
    <source>
        <dbReference type="ARBA" id="ARBA00023125"/>
    </source>
</evidence>
<feature type="compositionally biased region" description="Polar residues" evidence="4">
    <location>
        <begin position="508"/>
        <end position="522"/>
    </location>
</feature>
<dbReference type="PROSITE" id="PS50118">
    <property type="entry name" value="HMG_BOX_2"/>
    <property type="match status" value="1"/>
</dbReference>
<dbReference type="PANTHER" id="PTHR10270:SF161">
    <property type="entry name" value="SEX-DETERMINING REGION Y PROTEIN"/>
    <property type="match status" value="1"/>
</dbReference>
<keyword evidence="1 3" id="KW-0238">DNA-binding</keyword>
<evidence type="ECO:0000313" key="7">
    <source>
        <dbReference type="Proteomes" id="UP001338125"/>
    </source>
</evidence>
<dbReference type="Pfam" id="PF00505">
    <property type="entry name" value="HMG_box"/>
    <property type="match status" value="1"/>
</dbReference>
<keyword evidence="7" id="KW-1185">Reference proteome</keyword>
<dbReference type="InterPro" id="IPR050140">
    <property type="entry name" value="SRY-related_HMG-box_TF-like"/>
</dbReference>
<feature type="region of interest" description="Disordered" evidence="4">
    <location>
        <begin position="145"/>
        <end position="356"/>
    </location>
</feature>
<gene>
    <name evidence="6" type="ORF">PT974_02488</name>
</gene>
<feature type="domain" description="HMG box" evidence="5">
    <location>
        <begin position="92"/>
        <end position="160"/>
    </location>
</feature>
<evidence type="ECO:0000256" key="4">
    <source>
        <dbReference type="SAM" id="MobiDB-lite"/>
    </source>
</evidence>
<keyword evidence="3" id="KW-0539">Nucleus</keyword>
<feature type="compositionally biased region" description="Basic and acidic residues" evidence="4">
    <location>
        <begin position="526"/>
        <end position="536"/>
    </location>
</feature>
<dbReference type="InterPro" id="IPR009071">
    <property type="entry name" value="HMG_box_dom"/>
</dbReference>
<feature type="compositionally biased region" description="Polar residues" evidence="4">
    <location>
        <begin position="168"/>
        <end position="179"/>
    </location>
</feature>
<dbReference type="Gene3D" id="1.10.30.10">
    <property type="entry name" value="High mobility group box domain"/>
    <property type="match status" value="1"/>
</dbReference>
<feature type="compositionally biased region" description="Polar residues" evidence="4">
    <location>
        <begin position="224"/>
        <end position="243"/>
    </location>
</feature>
<sequence length="657" mass="73756">MPQILSMTPQPLDMVRMDFNDYSKAADPASSLGPLPLPSLNTFVGSMRRRSGSIGAPYTSHEDLETLRVNTANSLNPEVHRDICICTPEPKIPRPRNAFILYRQHHQSQVTTDNPRLSNPEISKIIGERWKNEDPDIKDSWKRMADQEKLRHQSQYPNYRYQPRRGGKSQSWSGSTSTDDQGRCPKCNGRFASSTPRTPATPFGHQIASTTNFQDSQERPNLHRLNTSIPRGTSVDLSPTNRQPFPGPHLQFRSPDSDPTSPAAKRRRINGMDDYRLDSGRRDSYGGVPFEESTRGPIQQPSYQQVTALPEPASSRNFPMYPPPRPSNSWAWSEHDNRGNQSNTFDESLRLPPLKQSMSPSWSLPIIGEDRRRNAATREVISPARSSNNAKDMKSEIMEIPVAEKMKIIKTVCQPVLPSLFEGPLTPTRGALITIEGSDAGMAREVGLVLERGLMSCEWIRLKVWDESSISPAMLYRREAPRLSDDFTSCFQAIRPYRELSKEVVEYVTSNDGSRSDTNQPGENDPMNKGKSKVDNSNHGVEVIPVALISDGFSLTLSDRLACTTPSTDHFSPFDHWRWMASLCRGIHSPDLVICVQACDENETGGYGKLELQRPGLVVVGVPVGKELDEGTKRRLVFEVIEWMRGSSTNRAMLDKR</sequence>
<dbReference type="Proteomes" id="UP001338125">
    <property type="component" value="Unassembled WGS sequence"/>
</dbReference>
<feature type="DNA-binding region" description="HMG box" evidence="3">
    <location>
        <begin position="92"/>
        <end position="160"/>
    </location>
</feature>
<dbReference type="CDD" id="cd01389">
    <property type="entry name" value="HMG-box_ROX1-like"/>
    <property type="match status" value="1"/>
</dbReference>
<dbReference type="PANTHER" id="PTHR10270">
    <property type="entry name" value="SOX TRANSCRIPTION FACTOR"/>
    <property type="match status" value="1"/>
</dbReference>
<proteinExistence type="predicted"/>
<reference evidence="6 7" key="1">
    <citation type="submission" date="2024-01" db="EMBL/GenBank/DDBJ databases">
        <title>Complete genome of Cladobotryum mycophilum ATHUM6906.</title>
        <authorList>
            <person name="Christinaki A.C."/>
            <person name="Myridakis A.I."/>
            <person name="Kouvelis V.N."/>
        </authorList>
    </citation>
    <scope>NUCLEOTIDE SEQUENCE [LARGE SCALE GENOMIC DNA]</scope>
    <source>
        <strain evidence="6 7">ATHUM6906</strain>
    </source>
</reference>
<protein>
    <submittedName>
        <fullName evidence="6">Repressor of filamentous growth 1</fullName>
    </submittedName>
</protein>
<evidence type="ECO:0000259" key="5">
    <source>
        <dbReference type="PROSITE" id="PS50118"/>
    </source>
</evidence>
<evidence type="ECO:0000313" key="6">
    <source>
        <dbReference type="EMBL" id="KAK5997135.1"/>
    </source>
</evidence>
<dbReference type="SUPFAM" id="SSF47095">
    <property type="entry name" value="HMG-box"/>
    <property type="match status" value="1"/>
</dbReference>
<dbReference type="EMBL" id="JAVFKD010000002">
    <property type="protein sequence ID" value="KAK5997135.1"/>
    <property type="molecule type" value="Genomic_DNA"/>
</dbReference>
<comment type="caution">
    <text evidence="6">The sequence shown here is derived from an EMBL/GenBank/DDBJ whole genome shotgun (WGS) entry which is preliminary data.</text>
</comment>
<feature type="compositionally biased region" description="Polar residues" evidence="4">
    <location>
        <begin position="296"/>
        <end position="307"/>
    </location>
</feature>
<keyword evidence="2" id="KW-0804">Transcription</keyword>
<evidence type="ECO:0000256" key="3">
    <source>
        <dbReference type="PROSITE-ProRule" id="PRU00267"/>
    </source>
</evidence>